<sequence length="125" mass="14369">MNYFEWLGRNIDLAKDFQQWASLKQQTTSNSVDWFDIQQLIIHGSISKPEDVLLVDAGGGEGHYLRQFREIFPETPGRLILQDLPQVFSTIENLSEDIELMPYNFFGPQPVKGLCHVHIIYCALS</sequence>
<organism evidence="1 2">
    <name type="scientific">Penicillium coprophilum</name>
    <dbReference type="NCBI Taxonomy" id="36646"/>
    <lineage>
        <taxon>Eukaryota</taxon>
        <taxon>Fungi</taxon>
        <taxon>Dikarya</taxon>
        <taxon>Ascomycota</taxon>
        <taxon>Pezizomycotina</taxon>
        <taxon>Eurotiomycetes</taxon>
        <taxon>Eurotiomycetidae</taxon>
        <taxon>Eurotiales</taxon>
        <taxon>Aspergillaceae</taxon>
        <taxon>Penicillium</taxon>
    </lineage>
</organism>
<dbReference type="InterPro" id="IPR029063">
    <property type="entry name" value="SAM-dependent_MTases_sf"/>
</dbReference>
<dbReference type="Gene3D" id="3.40.50.150">
    <property type="entry name" value="Vaccinia Virus protein VP39"/>
    <property type="match status" value="1"/>
</dbReference>
<evidence type="ECO:0000313" key="2">
    <source>
        <dbReference type="Proteomes" id="UP000191500"/>
    </source>
</evidence>
<dbReference type="PANTHER" id="PTHR43712">
    <property type="entry name" value="PUTATIVE (AFU_ORTHOLOGUE AFUA_4G14580)-RELATED"/>
    <property type="match status" value="1"/>
</dbReference>
<proteinExistence type="predicted"/>
<accession>A0A1V6UTT1</accession>
<dbReference type="EMBL" id="MDDG01000004">
    <property type="protein sequence ID" value="OQE41805.1"/>
    <property type="molecule type" value="Genomic_DNA"/>
</dbReference>
<evidence type="ECO:0008006" key="3">
    <source>
        <dbReference type="Google" id="ProtNLM"/>
    </source>
</evidence>
<dbReference type="GO" id="GO:0008168">
    <property type="term" value="F:methyltransferase activity"/>
    <property type="evidence" value="ECO:0007669"/>
    <property type="project" value="InterPro"/>
</dbReference>
<reference evidence="2" key="1">
    <citation type="journal article" date="2017" name="Nat. Microbiol.">
        <title>Global analysis of biosynthetic gene clusters reveals vast potential of secondary metabolite production in Penicillium species.</title>
        <authorList>
            <person name="Nielsen J.C."/>
            <person name="Grijseels S."/>
            <person name="Prigent S."/>
            <person name="Ji B."/>
            <person name="Dainat J."/>
            <person name="Nielsen K.F."/>
            <person name="Frisvad J.C."/>
            <person name="Workman M."/>
            <person name="Nielsen J."/>
        </authorList>
    </citation>
    <scope>NUCLEOTIDE SEQUENCE [LARGE SCALE GENOMIC DNA]</scope>
    <source>
        <strain evidence="2">IBT 31321</strain>
    </source>
</reference>
<dbReference type="Proteomes" id="UP000191500">
    <property type="component" value="Unassembled WGS sequence"/>
</dbReference>
<gene>
    <name evidence="1" type="ORF">PENCOP_c004G07093</name>
</gene>
<dbReference type="PANTHER" id="PTHR43712:SF1">
    <property type="entry name" value="HYPOTHETICAL O-METHYLTRANSFERASE (EUROFUNG)-RELATED"/>
    <property type="match status" value="1"/>
</dbReference>
<name>A0A1V6UTT1_9EURO</name>
<dbReference type="AlphaFoldDB" id="A0A1V6UTT1"/>
<evidence type="ECO:0000313" key="1">
    <source>
        <dbReference type="EMBL" id="OQE41805.1"/>
    </source>
</evidence>
<dbReference type="SUPFAM" id="SSF53335">
    <property type="entry name" value="S-adenosyl-L-methionine-dependent methyltransferases"/>
    <property type="match status" value="1"/>
</dbReference>
<keyword evidence="2" id="KW-1185">Reference proteome</keyword>
<comment type="caution">
    <text evidence="1">The sequence shown here is derived from an EMBL/GenBank/DDBJ whole genome shotgun (WGS) entry which is preliminary data.</text>
</comment>
<protein>
    <recommendedName>
        <fullName evidence="3">O-methyltransferase domain-containing protein</fullName>
    </recommendedName>
</protein>
<dbReference type="InterPro" id="IPR016461">
    <property type="entry name" value="COMT-like"/>
</dbReference>
<dbReference type="PROSITE" id="PS51683">
    <property type="entry name" value="SAM_OMT_II"/>
    <property type="match status" value="1"/>
</dbReference>